<feature type="compositionally biased region" description="Basic residues" evidence="1">
    <location>
        <begin position="34"/>
        <end position="49"/>
    </location>
</feature>
<evidence type="ECO:0000313" key="2">
    <source>
        <dbReference type="EMBL" id="KAK7252477.1"/>
    </source>
</evidence>
<accession>A0AAN9EBG6</accession>
<proteinExistence type="predicted"/>
<feature type="region of interest" description="Disordered" evidence="1">
    <location>
        <begin position="1"/>
        <end position="56"/>
    </location>
</feature>
<feature type="region of interest" description="Disordered" evidence="1">
    <location>
        <begin position="129"/>
        <end position="160"/>
    </location>
</feature>
<evidence type="ECO:0000313" key="3">
    <source>
        <dbReference type="Proteomes" id="UP001372338"/>
    </source>
</evidence>
<comment type="caution">
    <text evidence="2">The sequence shown here is derived from an EMBL/GenBank/DDBJ whole genome shotgun (WGS) entry which is preliminary data.</text>
</comment>
<feature type="region of interest" description="Disordered" evidence="1">
    <location>
        <begin position="101"/>
        <end position="120"/>
    </location>
</feature>
<dbReference type="EMBL" id="JAYWIO010000007">
    <property type="protein sequence ID" value="KAK7252477.1"/>
    <property type="molecule type" value="Genomic_DNA"/>
</dbReference>
<reference evidence="2 3" key="1">
    <citation type="submission" date="2024-01" db="EMBL/GenBank/DDBJ databases">
        <title>The genomes of 5 underutilized Papilionoideae crops provide insights into root nodulation and disease resistanc.</title>
        <authorList>
            <person name="Yuan L."/>
        </authorList>
    </citation>
    <scope>NUCLEOTIDE SEQUENCE [LARGE SCALE GENOMIC DNA]</scope>
    <source>
        <strain evidence="2">ZHUSHIDOU_FW_LH</strain>
        <tissue evidence="2">Leaf</tissue>
    </source>
</reference>
<protein>
    <submittedName>
        <fullName evidence="2">Uncharacterized protein</fullName>
    </submittedName>
</protein>
<sequence length="160" mass="18329">MEIMQGAAGSQDNSIMTHVDQRSRSKGRSDIMTRRLKNKERQRRYRARKRQEAEARKASVIEELVPEPPGNGNRGSFVVKRHCIRDWKKDARRAHLLKREEMNESVGSSPSAVPFSAVEKKEEPIIEEEMYSGSVGGNNKSPRTVLSGRKWKAEARRVRN</sequence>
<evidence type="ECO:0000256" key="1">
    <source>
        <dbReference type="SAM" id="MobiDB-lite"/>
    </source>
</evidence>
<name>A0AAN9EBG6_CROPI</name>
<feature type="compositionally biased region" description="Basic and acidic residues" evidence="1">
    <location>
        <begin position="19"/>
        <end position="33"/>
    </location>
</feature>
<gene>
    <name evidence="2" type="ORF">RIF29_36442</name>
</gene>
<dbReference type="Proteomes" id="UP001372338">
    <property type="component" value="Unassembled WGS sequence"/>
</dbReference>
<keyword evidence="3" id="KW-1185">Reference proteome</keyword>
<organism evidence="2 3">
    <name type="scientific">Crotalaria pallida</name>
    <name type="common">Smooth rattlebox</name>
    <name type="synonym">Crotalaria striata</name>
    <dbReference type="NCBI Taxonomy" id="3830"/>
    <lineage>
        <taxon>Eukaryota</taxon>
        <taxon>Viridiplantae</taxon>
        <taxon>Streptophyta</taxon>
        <taxon>Embryophyta</taxon>
        <taxon>Tracheophyta</taxon>
        <taxon>Spermatophyta</taxon>
        <taxon>Magnoliopsida</taxon>
        <taxon>eudicotyledons</taxon>
        <taxon>Gunneridae</taxon>
        <taxon>Pentapetalae</taxon>
        <taxon>rosids</taxon>
        <taxon>fabids</taxon>
        <taxon>Fabales</taxon>
        <taxon>Fabaceae</taxon>
        <taxon>Papilionoideae</taxon>
        <taxon>50 kb inversion clade</taxon>
        <taxon>genistoids sensu lato</taxon>
        <taxon>core genistoids</taxon>
        <taxon>Crotalarieae</taxon>
        <taxon>Crotalaria</taxon>
    </lineage>
</organism>
<dbReference type="AlphaFoldDB" id="A0AAN9EBG6"/>
<feature type="compositionally biased region" description="Basic and acidic residues" evidence="1">
    <location>
        <begin position="151"/>
        <end position="160"/>
    </location>
</feature>